<keyword evidence="2" id="KW-0808">Transferase</keyword>
<protein>
    <submittedName>
        <fullName evidence="2">Aminotransferase DegT</fullName>
    </submittedName>
</protein>
<evidence type="ECO:0000259" key="1">
    <source>
        <dbReference type="Pfam" id="PF07992"/>
    </source>
</evidence>
<dbReference type="Pfam" id="PF07992">
    <property type="entry name" value="Pyr_redox_2"/>
    <property type="match status" value="1"/>
</dbReference>
<accession>A0ABX0KEL7</accession>
<evidence type="ECO:0000313" key="2">
    <source>
        <dbReference type="EMBL" id="NHO33551.1"/>
    </source>
</evidence>
<dbReference type="InterPro" id="IPR036188">
    <property type="entry name" value="FAD/NAD-bd_sf"/>
</dbReference>
<dbReference type="Proteomes" id="UP000615326">
    <property type="component" value="Unassembled WGS sequence"/>
</dbReference>
<dbReference type="GO" id="GO:0008483">
    <property type="term" value="F:transaminase activity"/>
    <property type="evidence" value="ECO:0007669"/>
    <property type="project" value="UniProtKB-KW"/>
</dbReference>
<comment type="caution">
    <text evidence="2">The sequence shown here is derived from an EMBL/GenBank/DDBJ whole genome shotgun (WGS) entry which is preliminary data.</text>
</comment>
<gene>
    <name evidence="2" type="ORF">GOB84_13485</name>
</gene>
<evidence type="ECO:0000313" key="3">
    <source>
        <dbReference type="Proteomes" id="UP000615326"/>
    </source>
</evidence>
<dbReference type="InterPro" id="IPR023753">
    <property type="entry name" value="FAD/NAD-binding_dom"/>
</dbReference>
<reference evidence="2 3" key="1">
    <citation type="journal article" date="2020" name="Int. J. Syst. Evol. Microbiol.">
        <title>Novel acetic acid bacteria from cider fermentations: Acetobacter conturbans sp. nov. and Acetobacter fallax sp. nov.</title>
        <authorList>
            <person name="Sombolestani A.S."/>
            <person name="Cleenwerck I."/>
            <person name="Cnockaert M."/>
            <person name="Borremans W."/>
            <person name="Wieme A.D."/>
            <person name="De Vuyst L."/>
            <person name="Vandamme P."/>
        </authorList>
    </citation>
    <scope>NUCLEOTIDE SEQUENCE [LARGE SCALE GENOMIC DNA]</scope>
    <source>
        <strain evidence="2 3">LMG 1637</strain>
    </source>
</reference>
<feature type="domain" description="FAD/NAD(P)-binding" evidence="1">
    <location>
        <begin position="30"/>
        <end position="282"/>
    </location>
</feature>
<sequence length="471" mass="49685">MPGSGECAGPRFDVAGGSLMAGVAKAEFGLVIIGAGPAGLAPLLAAAKNGLLPEVLAAGVLLVDRDYVPGAGRLGNYVISSDSSADTFLSCVRESPVPELVALAETPLAQEISARGPDCVSLELAGRLMAEVGAVMAELIARTPGGRVAMNTEVEWLRKDVGGSWCAGLRDRQTGEAEAVRAGSVLVATGATQKRERLLGIPVGGEALLPRCDAKLIQSDEFLSHAGFARTIGVLEKSERPRVVIAGGSTSAMSCARQILIALEDHDPPVEIVILHRRPVTLFYPGRDAALEDGYDVFDDTDICPLSGFVHRFGGFRFESRMLARRLLGVGDAEPEPRVTLHRLDDAQDEKAWQLLEEADLVIACLGYRPAGVTVRDQTGAVIPLAGFEDDGPLVNGSCGVMDASGREIPGLFGIGLACGYRPPAEMGGERSFSGQVNGLWLWQNDVGLMLIRRMLAHLAGVREEIDSDAA</sequence>
<dbReference type="Gene3D" id="3.50.50.60">
    <property type="entry name" value="FAD/NAD(P)-binding domain"/>
    <property type="match status" value="1"/>
</dbReference>
<name>A0ABX0KEL7_9PROT</name>
<keyword evidence="2" id="KW-0032">Aminotransferase</keyword>
<keyword evidence="3" id="KW-1185">Reference proteome</keyword>
<dbReference type="PRINTS" id="PR00368">
    <property type="entry name" value="FADPNR"/>
</dbReference>
<dbReference type="SUPFAM" id="SSF51905">
    <property type="entry name" value="FAD/NAD(P)-binding domain"/>
    <property type="match status" value="1"/>
</dbReference>
<organism evidence="2 3">
    <name type="scientific">Acetobacter fallax</name>
    <dbReference type="NCBI Taxonomy" id="1737473"/>
    <lineage>
        <taxon>Bacteria</taxon>
        <taxon>Pseudomonadati</taxon>
        <taxon>Pseudomonadota</taxon>
        <taxon>Alphaproteobacteria</taxon>
        <taxon>Acetobacterales</taxon>
        <taxon>Acetobacteraceae</taxon>
        <taxon>Acetobacter</taxon>
    </lineage>
</organism>
<dbReference type="PRINTS" id="PR00411">
    <property type="entry name" value="PNDRDTASEI"/>
</dbReference>
<proteinExistence type="predicted"/>
<dbReference type="EMBL" id="WOSW01000031">
    <property type="protein sequence ID" value="NHO33551.1"/>
    <property type="molecule type" value="Genomic_DNA"/>
</dbReference>
<dbReference type="RefSeq" id="WP_173578064.1">
    <property type="nucleotide sequence ID" value="NZ_WOSW01000031.1"/>
</dbReference>